<dbReference type="Pfam" id="PF01266">
    <property type="entry name" value="DAO"/>
    <property type="match status" value="1"/>
</dbReference>
<dbReference type="Gene3D" id="3.30.9.10">
    <property type="entry name" value="D-Amino Acid Oxidase, subunit A, domain 2"/>
    <property type="match status" value="1"/>
</dbReference>
<dbReference type="EMBL" id="CP011309">
    <property type="protein sequence ID" value="AKF27610.1"/>
    <property type="molecule type" value="Genomic_DNA"/>
</dbReference>
<evidence type="ECO:0000259" key="7">
    <source>
        <dbReference type="Pfam" id="PF16901"/>
    </source>
</evidence>
<dbReference type="Pfam" id="PF16901">
    <property type="entry name" value="DAO_C"/>
    <property type="match status" value="1"/>
</dbReference>
<comment type="similarity">
    <text evidence="2">Belongs to the FAD-dependent glycerol-3-phosphate dehydrogenase family.</text>
</comment>
<dbReference type="PANTHER" id="PTHR11985:SF15">
    <property type="entry name" value="GLYCEROL-3-PHOSPHATE DEHYDROGENASE, MITOCHONDRIAL"/>
    <property type="match status" value="1"/>
</dbReference>
<sequence>MWVGGFPIRLTFMTSAHFESRRIGTPLRDNYDVIVIGGGISGVQIARHAQGRGLRTVMFEARDYSSGTSSTTSKMIHGGLRYLEQYDFGVVQEAVKERRYLGIAAPHLVAPRSFMLTAFDWSEPKAPVLGAGVALYETMAWQRNQGQSKENHSPRFRWIPKNALLKEVPWLDPEGLKGAWRHDDTLNLHAERLLLAVIKAFAADGGTAINHAKVTRILRNVEEGRVKGVEVTDQVTNTTHEVYAPVVINAAGPWVAQALGDLAEVTKLKVRQSKGVHLLTGDLGSQSGVFVRGKNGKHVIVNPWMGRTLIGPTDTMIDGDADDAAADESDIDLLLETIDSVRATPLDRKEIISTLVGVRPLVDDGTDTYTSSRRFDISDHANVGIDGLVSVSGGKWTTSRVMGYKVIEHVVEHQAAVLPPLRHFDSRQMPLSTSFGAYESVGDSFESALRSHPELDVDDEIRVHLARLYGTEHEKVLDLVAKQPDLGRRLDPDNLDIAAQAVFAVAEEAAVDLADVLDRRIVLGTLGYVQPAAVRATAEAMAQVTGWSAELIDAQCQSYLAKQDKIQAVLKPYR</sequence>
<gene>
    <name evidence="8" type="ORF">YH66_08630</name>
</gene>
<dbReference type="HOGENOM" id="CLU_015740_5_1_11"/>
<keyword evidence="5" id="KW-0560">Oxidoreductase</keyword>
<feature type="domain" description="Alpha-glycerophosphate oxidase C-terminal" evidence="7">
    <location>
        <begin position="452"/>
        <end position="550"/>
    </location>
</feature>
<protein>
    <submittedName>
        <fullName evidence="8">Glycerol-3-phosphate dehydrogenase</fullName>
    </submittedName>
</protein>
<reference evidence="8 9" key="1">
    <citation type="submission" date="2015-04" db="EMBL/GenBank/DDBJ databases">
        <title>Complete Genome Sequence of Brevibacterium flavum ATCC 15168.</title>
        <authorList>
            <person name="Ahn J."/>
            <person name="Park G."/>
            <person name="Jeon W."/>
            <person name="Jang Y."/>
            <person name="Jang M."/>
            <person name="Lee H."/>
            <person name="Lee H."/>
        </authorList>
    </citation>
    <scope>NUCLEOTIDE SEQUENCE [LARGE SCALE GENOMIC DNA]</scope>
    <source>
        <strain evidence="8 9">ATCC 15168</strain>
    </source>
</reference>
<dbReference type="PATRIC" id="fig|92706.3.peg.1803"/>
<name>A0A0F6Z5S1_9CORY</name>
<dbReference type="InterPro" id="IPR031656">
    <property type="entry name" value="DAO_C"/>
</dbReference>
<dbReference type="InterPro" id="IPR038299">
    <property type="entry name" value="DAO_C_sf"/>
</dbReference>
<dbReference type="GO" id="GO:0004368">
    <property type="term" value="F:glycerol-3-phosphate dehydrogenase (quinone) activity"/>
    <property type="evidence" value="ECO:0007669"/>
    <property type="project" value="InterPro"/>
</dbReference>
<evidence type="ECO:0000313" key="8">
    <source>
        <dbReference type="EMBL" id="AKF27610.1"/>
    </source>
</evidence>
<dbReference type="InterPro" id="IPR006076">
    <property type="entry name" value="FAD-dep_OxRdtase"/>
</dbReference>
<dbReference type="PROSITE" id="PS50007">
    <property type="entry name" value="PIPLC_X_DOMAIN"/>
    <property type="match status" value="1"/>
</dbReference>
<evidence type="ECO:0000256" key="5">
    <source>
        <dbReference type="ARBA" id="ARBA00023002"/>
    </source>
</evidence>
<dbReference type="InterPro" id="IPR000447">
    <property type="entry name" value="G3P_DH_FAD-dep"/>
</dbReference>
<proteinExistence type="inferred from homology"/>
<dbReference type="Gene3D" id="3.50.50.60">
    <property type="entry name" value="FAD/NAD(P)-binding domain"/>
    <property type="match status" value="1"/>
</dbReference>
<organism evidence="8 9">
    <name type="scientific">[Brevibacterium] flavum</name>
    <dbReference type="NCBI Taxonomy" id="92706"/>
    <lineage>
        <taxon>Bacteria</taxon>
        <taxon>Bacillati</taxon>
        <taxon>Actinomycetota</taxon>
        <taxon>Actinomycetes</taxon>
        <taxon>Mycobacteriales</taxon>
        <taxon>Corynebacteriaceae</taxon>
        <taxon>Corynebacterium</taxon>
    </lineage>
</organism>
<evidence type="ECO:0000256" key="4">
    <source>
        <dbReference type="ARBA" id="ARBA00022827"/>
    </source>
</evidence>
<keyword evidence="3" id="KW-0285">Flavoprotein</keyword>
<evidence type="ECO:0000256" key="3">
    <source>
        <dbReference type="ARBA" id="ARBA00022630"/>
    </source>
</evidence>
<feature type="domain" description="FAD dependent oxidoreductase" evidence="6">
    <location>
        <begin position="32"/>
        <end position="391"/>
    </location>
</feature>
<dbReference type="Gene3D" id="1.10.8.870">
    <property type="entry name" value="Alpha-glycerophosphate oxidase, cap domain"/>
    <property type="match status" value="1"/>
</dbReference>
<dbReference type="Proteomes" id="UP000034037">
    <property type="component" value="Chromosome"/>
</dbReference>
<accession>A0A0F6Z5S1</accession>
<keyword evidence="9" id="KW-1185">Reference proteome</keyword>
<evidence type="ECO:0000256" key="2">
    <source>
        <dbReference type="ARBA" id="ARBA00007330"/>
    </source>
</evidence>
<dbReference type="InterPro" id="IPR036188">
    <property type="entry name" value="FAD/NAD-bd_sf"/>
</dbReference>
<dbReference type="GO" id="GO:0046168">
    <property type="term" value="P:glycerol-3-phosphate catabolic process"/>
    <property type="evidence" value="ECO:0007669"/>
    <property type="project" value="TreeGrafter"/>
</dbReference>
<comment type="cofactor">
    <cofactor evidence="1">
        <name>FAD</name>
        <dbReference type="ChEBI" id="CHEBI:57692"/>
    </cofactor>
</comment>
<evidence type="ECO:0000256" key="1">
    <source>
        <dbReference type="ARBA" id="ARBA00001974"/>
    </source>
</evidence>
<dbReference type="PRINTS" id="PR01001">
    <property type="entry name" value="FADG3PDH"/>
</dbReference>
<evidence type="ECO:0000313" key="9">
    <source>
        <dbReference type="Proteomes" id="UP000034037"/>
    </source>
</evidence>
<dbReference type="PANTHER" id="PTHR11985">
    <property type="entry name" value="GLYCEROL-3-PHOSPHATE DEHYDROGENASE"/>
    <property type="match status" value="1"/>
</dbReference>
<evidence type="ECO:0000259" key="6">
    <source>
        <dbReference type="Pfam" id="PF01266"/>
    </source>
</evidence>
<dbReference type="SUPFAM" id="SSF51905">
    <property type="entry name" value="FAD/NAD(P)-binding domain"/>
    <property type="match status" value="1"/>
</dbReference>
<dbReference type="AlphaFoldDB" id="A0A0F6Z5S1"/>
<keyword evidence="4" id="KW-0274">FAD</keyword>